<comment type="caution">
    <text evidence="4">The sequence shown here is derived from an EMBL/GenBank/DDBJ whole genome shotgun (WGS) entry which is preliminary data.</text>
</comment>
<evidence type="ECO:0000313" key="5">
    <source>
        <dbReference type="Proteomes" id="UP000663879"/>
    </source>
</evidence>
<keyword evidence="3" id="KW-0539">Nucleus</keyword>
<dbReference type="InterPro" id="IPR026236">
    <property type="entry name" value="Int2_metazoa"/>
</dbReference>
<comment type="subcellular location">
    <subcellularLocation>
        <location evidence="1">Nucleus</location>
    </subcellularLocation>
</comment>
<organism evidence="4 5">
    <name type="scientific">Brachionus calyciflorus</name>
    <dbReference type="NCBI Taxonomy" id="104777"/>
    <lineage>
        <taxon>Eukaryota</taxon>
        <taxon>Metazoa</taxon>
        <taxon>Spiralia</taxon>
        <taxon>Gnathifera</taxon>
        <taxon>Rotifera</taxon>
        <taxon>Eurotatoria</taxon>
        <taxon>Monogononta</taxon>
        <taxon>Pseudotrocha</taxon>
        <taxon>Ploima</taxon>
        <taxon>Brachionidae</taxon>
        <taxon>Brachionus</taxon>
    </lineage>
</organism>
<comment type="similarity">
    <text evidence="2">Belongs to the Integrator subunit 2 family.</text>
</comment>
<dbReference type="PRINTS" id="PR02105">
    <property type="entry name" value="INTSUBUNIT2"/>
</dbReference>
<evidence type="ECO:0008006" key="6">
    <source>
        <dbReference type="Google" id="ProtNLM"/>
    </source>
</evidence>
<reference evidence="4" key="1">
    <citation type="submission" date="2021-02" db="EMBL/GenBank/DDBJ databases">
        <authorList>
            <person name="Nowell W R."/>
        </authorList>
    </citation>
    <scope>NUCLEOTIDE SEQUENCE</scope>
    <source>
        <strain evidence="4">Ploen Becks lab</strain>
    </source>
</reference>
<dbReference type="AlphaFoldDB" id="A0A813M3U2"/>
<keyword evidence="5" id="KW-1185">Reference proteome</keyword>
<dbReference type="Pfam" id="PF14750">
    <property type="entry name" value="INTS2"/>
    <property type="match status" value="2"/>
</dbReference>
<evidence type="ECO:0000256" key="2">
    <source>
        <dbReference type="ARBA" id="ARBA00006705"/>
    </source>
</evidence>
<proteinExistence type="inferred from homology"/>
<dbReference type="InterPro" id="IPR029321">
    <property type="entry name" value="INTS2"/>
</dbReference>
<name>A0A813M3U2_9BILA</name>
<accession>A0A813M3U2</accession>
<evidence type="ECO:0000313" key="4">
    <source>
        <dbReference type="EMBL" id="CAF0707127.1"/>
    </source>
</evidence>
<dbReference type="EMBL" id="CAJNOC010000022">
    <property type="protein sequence ID" value="CAF0707127.1"/>
    <property type="molecule type" value="Genomic_DNA"/>
</dbReference>
<gene>
    <name evidence="4" type="ORF">OXX778_LOCUS456</name>
</gene>
<dbReference type="Proteomes" id="UP000663879">
    <property type="component" value="Unassembled WGS sequence"/>
</dbReference>
<dbReference type="GO" id="GO:0034472">
    <property type="term" value="P:snRNA 3'-end processing"/>
    <property type="evidence" value="ECO:0007669"/>
    <property type="project" value="TreeGrafter"/>
</dbReference>
<dbReference type="PANTHER" id="PTHR28608:SF1">
    <property type="entry name" value="INTEGRATOR COMPLEX SUBUNIT 2"/>
    <property type="match status" value="1"/>
</dbReference>
<dbReference type="PANTHER" id="PTHR28608">
    <property type="entry name" value="INTEGRATOR COMPLEX SUBUNIT 2"/>
    <property type="match status" value="1"/>
</dbReference>
<protein>
    <recommendedName>
        <fullName evidence="6">Integrator complex subunit 2</fullName>
    </recommendedName>
</protein>
<dbReference type="GO" id="GO:0032039">
    <property type="term" value="C:integrator complex"/>
    <property type="evidence" value="ECO:0007669"/>
    <property type="project" value="InterPro"/>
</dbReference>
<evidence type="ECO:0000256" key="3">
    <source>
        <dbReference type="ARBA" id="ARBA00023242"/>
    </source>
</evidence>
<evidence type="ECO:0000256" key="1">
    <source>
        <dbReference type="ARBA" id="ARBA00004123"/>
    </source>
</evidence>
<sequence>MNETPKLSISKDLIDYCIDPSDDERSEKLDPKECRQILPFLTRIWMRNSSCSEEPEYCALKISVLDKLNTFEDTNRLCEYLNVDFNQIYEDVIRHLSARKKSQAISVYTSGEFESASPVAKLLMISNILLNGSIRNEENITCKYSSIDYSLFDTEIYFQDLSDLMCIIHAELGEVISLSHFVYTLLHSQSNQCVNYILNLMANSIDSLFQIVDILFDGCTCSQTDMFRHKCLMAISTIWPNLSNYIIYECIRRHSLPATILNLAKQENLIQVLLTIFQFEFDRNWFVQFLRSPNKNILEKQSVDSIREELVASCYRADSEKHLDLQLFKLYSGLRMFAGLKFNESEMKALIDLILNTNEITVAICFLLIYPPLYESDTNSYRIVQWIKDKFHQAQQSILLIAAYCSSYQLHLLNEYVSNMIGFRFQLKSNSLTSIKNLFQQVFPDDSLFNEYSRNLPITHNLNAKMSQLAQTSSSSSSSNILGIYFLNQCIKTNSFVNRRHFDLNDWLIDQIEHCSEPIHPVMINLVNNYVNQIFNLNVMSEFRLQPLSQIKILKFFKENYSNYDLGMTPKLILYYYLLMYESKRRETVLSILSVIQNTSNQANNAVSVAIAAALNSSSNNSKPIPISLETLITFKYSAEIFNYTPINYFLTRAKEPEFAIIYPSMLKLSINIFTQLCQVEHCLYEPILRTNSKNNVSDKLKNLDFLLEKLKEFKSLVEKNNLTRSEAHTWKILWFKAYSLHGRKLSLKTASIILDLPNLSYDDLYSNPLILLKSENLQIYKCGSLFEIILYILKECLLASKNQMEFFLVENHLMVLNESKANQIKTLKERQDLKNSLIAAQDTAVIQILLDLYLFLKQKSNELVTREIQCIVCSFIHQMFIDHMNLAELVHFQGYPRELLPILVQGVPSMHICLDFVPKLLAHSDLEKQIFGINLAAELCEKYPIIRTYNVAKLAINVAFTILQSQTIDERKKFFGKISSAIVTFYSKLPPLTQECMSLLATAIQTKSIDVDSLPTLTNCEF</sequence>
<dbReference type="OrthoDB" id="70899at2759"/>